<protein>
    <submittedName>
        <fullName evidence="2">Uncharacterized protein</fullName>
    </submittedName>
</protein>
<feature type="region of interest" description="Disordered" evidence="1">
    <location>
        <begin position="410"/>
        <end position="430"/>
    </location>
</feature>
<proteinExistence type="predicted"/>
<sequence>MLDNSGVCSKLRQVPVKDLIPESRLAVVAGDYFVSDPVVYDGDDVYEVNLTPDNLINRQACPRFSNLQETWMLPDTEYMFLRCIAGTDANDVENFVAYAEKNHWLGGKNISLNLDVSKTIFNRQTKLVLHNSKPQKSLDYHVTNTSQPFKKTNFILEDWPYVNLNEPLISKGTDNELPPWMRSRNKQFNTCLPIRTNKIQQLAEDLLLYFDHIYENGKFRPGRPRKNNIIVQYRRTPPLFPPTTWNVNLTIFSDGHRANNVCESWNSRFSHMVGQNHPTIWKLITKIRYEIAADREKLALNELVFSTHQYDLLQGDRRLQQTQQQKQQQQPHPLHQQQYQHLHKLYQLQRYQQQQQQQLQQRAIFFPSPSSHQQVFMHGQQQMTPLLFNIAFQRSPSNFYQRFPTPFLPPTYYQPNPINKDSPPTTITQT</sequence>
<keyword evidence="3" id="KW-1185">Reference proteome</keyword>
<name>A0A6G0Y3C4_APHCR</name>
<gene>
    <name evidence="2" type="ORF">FWK35_00033434</name>
</gene>
<dbReference type="EMBL" id="VUJU01006446">
    <property type="protein sequence ID" value="KAF0748516.1"/>
    <property type="molecule type" value="Genomic_DNA"/>
</dbReference>
<evidence type="ECO:0000313" key="2">
    <source>
        <dbReference type="EMBL" id="KAF0748516.1"/>
    </source>
</evidence>
<comment type="caution">
    <text evidence="2">The sequence shown here is derived from an EMBL/GenBank/DDBJ whole genome shotgun (WGS) entry which is preliminary data.</text>
</comment>
<dbReference type="Proteomes" id="UP000478052">
    <property type="component" value="Unassembled WGS sequence"/>
</dbReference>
<feature type="compositionally biased region" description="Polar residues" evidence="1">
    <location>
        <begin position="413"/>
        <end position="430"/>
    </location>
</feature>
<evidence type="ECO:0000313" key="3">
    <source>
        <dbReference type="Proteomes" id="UP000478052"/>
    </source>
</evidence>
<evidence type="ECO:0000256" key="1">
    <source>
        <dbReference type="SAM" id="MobiDB-lite"/>
    </source>
</evidence>
<dbReference type="OrthoDB" id="6598508at2759"/>
<dbReference type="AlphaFoldDB" id="A0A6G0Y3C4"/>
<organism evidence="2 3">
    <name type="scientific">Aphis craccivora</name>
    <name type="common">Cowpea aphid</name>
    <dbReference type="NCBI Taxonomy" id="307492"/>
    <lineage>
        <taxon>Eukaryota</taxon>
        <taxon>Metazoa</taxon>
        <taxon>Ecdysozoa</taxon>
        <taxon>Arthropoda</taxon>
        <taxon>Hexapoda</taxon>
        <taxon>Insecta</taxon>
        <taxon>Pterygota</taxon>
        <taxon>Neoptera</taxon>
        <taxon>Paraneoptera</taxon>
        <taxon>Hemiptera</taxon>
        <taxon>Sternorrhyncha</taxon>
        <taxon>Aphidomorpha</taxon>
        <taxon>Aphidoidea</taxon>
        <taxon>Aphididae</taxon>
        <taxon>Aphidini</taxon>
        <taxon>Aphis</taxon>
        <taxon>Aphis</taxon>
    </lineage>
</organism>
<reference evidence="2 3" key="1">
    <citation type="submission" date="2019-08" db="EMBL/GenBank/DDBJ databases">
        <title>Whole genome of Aphis craccivora.</title>
        <authorList>
            <person name="Voronova N.V."/>
            <person name="Shulinski R.S."/>
            <person name="Bandarenka Y.V."/>
            <person name="Zhorov D.G."/>
            <person name="Warner D."/>
        </authorList>
    </citation>
    <scope>NUCLEOTIDE SEQUENCE [LARGE SCALE GENOMIC DNA]</scope>
    <source>
        <strain evidence="2">180601</strain>
        <tissue evidence="2">Whole Body</tissue>
    </source>
</reference>
<accession>A0A6G0Y3C4</accession>